<evidence type="ECO:0000313" key="4">
    <source>
        <dbReference type="EMBL" id="MPL95254.1"/>
    </source>
</evidence>
<reference evidence="4" key="1">
    <citation type="submission" date="2019-08" db="EMBL/GenBank/DDBJ databases">
        <authorList>
            <person name="Kucharzyk K."/>
            <person name="Murdoch R.W."/>
            <person name="Higgins S."/>
            <person name="Loffler F."/>
        </authorList>
    </citation>
    <scope>NUCLEOTIDE SEQUENCE</scope>
</reference>
<feature type="transmembrane region" description="Helical" evidence="2">
    <location>
        <begin position="21"/>
        <end position="43"/>
    </location>
</feature>
<protein>
    <submittedName>
        <fullName evidence="4">Transcriptional regulator LytR</fullName>
    </submittedName>
</protein>
<dbReference type="PANTHER" id="PTHR33392:SF6">
    <property type="entry name" value="POLYISOPRENYL-TEICHOIC ACID--PEPTIDOGLYCAN TEICHOIC ACID TRANSFERASE TAGU"/>
    <property type="match status" value="1"/>
</dbReference>
<sequence>MSENELTKKRKKSKNKKKTRNKIILISVLSVLAIIIATALWWYNSLRNRIYVEYKPEVKKEASYNEVDGITNVLLIGTDGRTLDEPARSDSIIIATLDNNNKNVKLTTIMRDTLVDIPEYGENKINAAFAFGSSEQDDNGKLRGAEGGAALLMETIEQNFNLHLDKYVIVNFWGFEAIIDEIGGIEVDIKDYEIEEVNKYIGESTGVNSPPITETGLQKVNGQQALSYARIRYVGNGNFERGERQSAVLYQVASKLKEVNPIKYVGVANTLSQHVKTNIDIPEALNLAYTIYKLPNLNFERLQIPQAELIARDNLYKDRGWCLLIDLEQNSKILYDFIFKNKSPNPEEFDLLSVENAAARYNAEEARYNSLYNIKPEDYNDKNEEKVIDPVPDKDVVKPPTGGTTNPPTDGGTTNPPTGGGTTNPPAGGGTTNPPAGGGTTNPPTDGGTTNPPTGGGTTNPPTNGENNVNNSDKPQN</sequence>
<evidence type="ECO:0000256" key="1">
    <source>
        <dbReference type="SAM" id="MobiDB-lite"/>
    </source>
</evidence>
<accession>A0A644VUZ2</accession>
<dbReference type="Pfam" id="PF03816">
    <property type="entry name" value="LytR_cpsA_psr"/>
    <property type="match status" value="1"/>
</dbReference>
<feature type="domain" description="Cell envelope-related transcriptional attenuator" evidence="3">
    <location>
        <begin position="88"/>
        <end position="257"/>
    </location>
</feature>
<feature type="region of interest" description="Disordered" evidence="1">
    <location>
        <begin position="381"/>
        <end position="477"/>
    </location>
</feature>
<feature type="compositionally biased region" description="Low complexity" evidence="1">
    <location>
        <begin position="398"/>
        <end position="417"/>
    </location>
</feature>
<keyword evidence="2" id="KW-0812">Transmembrane</keyword>
<dbReference type="InterPro" id="IPR004474">
    <property type="entry name" value="LytR_CpsA_psr"/>
</dbReference>
<dbReference type="EMBL" id="VSSQ01000460">
    <property type="protein sequence ID" value="MPL95254.1"/>
    <property type="molecule type" value="Genomic_DNA"/>
</dbReference>
<dbReference type="AlphaFoldDB" id="A0A644VUZ2"/>
<dbReference type="NCBIfam" id="TIGR00350">
    <property type="entry name" value="lytR_cpsA_psr"/>
    <property type="match status" value="1"/>
</dbReference>
<proteinExistence type="predicted"/>
<feature type="compositionally biased region" description="Basic and acidic residues" evidence="1">
    <location>
        <begin position="381"/>
        <end position="397"/>
    </location>
</feature>
<name>A0A644VUZ2_9ZZZZ</name>
<comment type="caution">
    <text evidence="4">The sequence shown here is derived from an EMBL/GenBank/DDBJ whole genome shotgun (WGS) entry which is preliminary data.</text>
</comment>
<feature type="compositionally biased region" description="Polar residues" evidence="1">
    <location>
        <begin position="466"/>
        <end position="477"/>
    </location>
</feature>
<keyword evidence="2" id="KW-0472">Membrane</keyword>
<feature type="compositionally biased region" description="Low complexity" evidence="1">
    <location>
        <begin position="441"/>
        <end position="465"/>
    </location>
</feature>
<evidence type="ECO:0000259" key="3">
    <source>
        <dbReference type="Pfam" id="PF03816"/>
    </source>
</evidence>
<evidence type="ECO:0000256" key="2">
    <source>
        <dbReference type="SAM" id="Phobius"/>
    </source>
</evidence>
<dbReference type="PANTHER" id="PTHR33392">
    <property type="entry name" value="POLYISOPRENYL-TEICHOIC ACID--PEPTIDOGLYCAN TEICHOIC ACID TRANSFERASE TAGU"/>
    <property type="match status" value="1"/>
</dbReference>
<keyword evidence="2" id="KW-1133">Transmembrane helix</keyword>
<feature type="compositionally biased region" description="Gly residues" evidence="1">
    <location>
        <begin position="418"/>
        <end position="440"/>
    </location>
</feature>
<dbReference type="InterPro" id="IPR050922">
    <property type="entry name" value="LytR/CpsA/Psr_CW_biosynth"/>
</dbReference>
<gene>
    <name evidence="4" type="primary">lytR_15</name>
    <name evidence="4" type="ORF">SDC9_41424</name>
</gene>
<dbReference type="Gene3D" id="3.40.630.190">
    <property type="entry name" value="LCP protein"/>
    <property type="match status" value="1"/>
</dbReference>
<organism evidence="4">
    <name type="scientific">bioreactor metagenome</name>
    <dbReference type="NCBI Taxonomy" id="1076179"/>
    <lineage>
        <taxon>unclassified sequences</taxon>
        <taxon>metagenomes</taxon>
        <taxon>ecological metagenomes</taxon>
    </lineage>
</organism>